<dbReference type="EMBL" id="SJSK01000003">
    <property type="protein sequence ID" value="TCC90305.1"/>
    <property type="molecule type" value="Genomic_DNA"/>
</dbReference>
<keyword evidence="2" id="KW-0862">Zinc</keyword>
<reference evidence="5 6" key="1">
    <citation type="submission" date="2019-02" db="EMBL/GenBank/DDBJ databases">
        <title>Pedobacter sp. RP-1-13 sp. nov., isolated from Arctic soil.</title>
        <authorList>
            <person name="Dahal R.H."/>
        </authorList>
    </citation>
    <scope>NUCLEOTIDE SEQUENCE [LARGE SCALE GENOMIC DNA]</scope>
    <source>
        <strain evidence="5 6">RP-1-13</strain>
    </source>
</reference>
<dbReference type="InterPro" id="IPR027268">
    <property type="entry name" value="Peptidase_M4/M1_CTD_sf"/>
</dbReference>
<evidence type="ECO:0000313" key="6">
    <source>
        <dbReference type="Proteomes" id="UP000292884"/>
    </source>
</evidence>
<feature type="signal peptide" evidence="3">
    <location>
        <begin position="1"/>
        <end position="18"/>
    </location>
</feature>
<organism evidence="5 6">
    <name type="scientific">Pedobacter frigiditerrae</name>
    <dbReference type="NCBI Taxonomy" id="2530452"/>
    <lineage>
        <taxon>Bacteria</taxon>
        <taxon>Pseudomonadati</taxon>
        <taxon>Bacteroidota</taxon>
        <taxon>Sphingobacteriia</taxon>
        <taxon>Sphingobacteriales</taxon>
        <taxon>Sphingobacteriaceae</taxon>
        <taxon>Pedobacter</taxon>
    </lineage>
</organism>
<keyword evidence="6" id="KW-1185">Reference proteome</keyword>
<name>A0A4R0MTD1_9SPHI</name>
<feature type="active site" description="Proton donor" evidence="1">
    <location>
        <position position="461"/>
    </location>
</feature>
<feature type="domain" description="Peptidase M1 membrane alanine aminopeptidase" evidence="4">
    <location>
        <begin position="319"/>
        <end position="518"/>
    </location>
</feature>
<dbReference type="GO" id="GO:0008270">
    <property type="term" value="F:zinc ion binding"/>
    <property type="evidence" value="ECO:0007669"/>
    <property type="project" value="InterPro"/>
</dbReference>
<dbReference type="Pfam" id="PF01433">
    <property type="entry name" value="Peptidase_M1"/>
    <property type="match status" value="1"/>
</dbReference>
<dbReference type="OrthoDB" id="9814383at2"/>
<evidence type="ECO:0000256" key="2">
    <source>
        <dbReference type="PIRSR" id="PIRSR634015-3"/>
    </source>
</evidence>
<dbReference type="CDD" id="cd09604">
    <property type="entry name" value="M1_APN_like"/>
    <property type="match status" value="1"/>
</dbReference>
<gene>
    <name evidence="5" type="ORF">EZ428_13590</name>
</gene>
<comment type="cofactor">
    <cofactor evidence="2">
        <name>Zn(2+)</name>
        <dbReference type="ChEBI" id="CHEBI:29105"/>
    </cofactor>
    <text evidence="2">Binds 1 zinc ion per subunit.</text>
</comment>
<feature type="active site" description="Proton acceptor" evidence="1">
    <location>
        <position position="366"/>
    </location>
</feature>
<keyword evidence="3" id="KW-0732">Signal</keyword>
<evidence type="ECO:0000256" key="1">
    <source>
        <dbReference type="PIRSR" id="PIRSR634015-1"/>
    </source>
</evidence>
<comment type="caution">
    <text evidence="5">The sequence shown here is derived from an EMBL/GenBank/DDBJ whole genome shotgun (WGS) entry which is preliminary data.</text>
</comment>
<dbReference type="InterPro" id="IPR034015">
    <property type="entry name" value="M1_LTA4H"/>
</dbReference>
<dbReference type="RefSeq" id="WP_131553706.1">
    <property type="nucleotide sequence ID" value="NZ_SJSK01000003.1"/>
</dbReference>
<dbReference type="SUPFAM" id="SSF55486">
    <property type="entry name" value="Metalloproteases ('zincins'), catalytic domain"/>
    <property type="match status" value="1"/>
</dbReference>
<accession>A0A4R0MTD1</accession>
<evidence type="ECO:0000313" key="5">
    <source>
        <dbReference type="EMBL" id="TCC90305.1"/>
    </source>
</evidence>
<evidence type="ECO:0000259" key="4">
    <source>
        <dbReference type="Pfam" id="PF01433"/>
    </source>
</evidence>
<dbReference type="InterPro" id="IPR014782">
    <property type="entry name" value="Peptidase_M1_dom"/>
</dbReference>
<dbReference type="PANTHER" id="PTHR45726:SF3">
    <property type="entry name" value="LEUKOTRIENE A-4 HYDROLASE"/>
    <property type="match status" value="1"/>
</dbReference>
<sequence>MYKLTFLFLICFTLNSSAQSPYFQQKLKYQINVTLNDIDKTLKGDETIIYKNNSNTTLDFIWFHIYPNAYKNETTAMFQQIKNDPSRKKKLEKYSTGHIEGLNFKVNDQLAIIEAHPNPQFIDVIKVKLPFPLKSGDSIKITADFKVKLPSYFSRSGYVDDEFIITQWYPKPAVFDRDGWHEFPYLDMGEFYSEYADYKVNITLPSAYVVGATGVLQNADELEQYKTTGAKNFAAKDDKPALYVPKDKNGTKTLSYVMDNVPDFAWFADKKYVVSYDTLKLSSGKIVDVFTYYYNKKKTLWLESVNYAKDATLKYSNWIGEYEYPIVQVVEGPKNNASGGMEYPTITLITSPDAKAQSLDAVITHEVGHNWFMSILGSNERANTWQDEGLNTYYQFRYEAEKYKANSIFGDAIPENIKALPSDQFQSTLYNAMINNIPMNSAIATAVDKFANSDDYAMTSYIKTAIWLYLLEASVGKDQIDNAFKTYYKDWKNKHPSPQDMKASFEKSLGKNLNQFFELLNKQGSFK</sequence>
<evidence type="ECO:0000256" key="3">
    <source>
        <dbReference type="SAM" id="SignalP"/>
    </source>
</evidence>
<feature type="binding site" evidence="2">
    <location>
        <position position="388"/>
    </location>
    <ligand>
        <name>Zn(2+)</name>
        <dbReference type="ChEBI" id="CHEBI:29105"/>
        <note>catalytic</note>
    </ligand>
</feature>
<dbReference type="Proteomes" id="UP000292884">
    <property type="component" value="Unassembled WGS sequence"/>
</dbReference>
<dbReference type="GO" id="GO:0008237">
    <property type="term" value="F:metallopeptidase activity"/>
    <property type="evidence" value="ECO:0007669"/>
    <property type="project" value="InterPro"/>
</dbReference>
<feature type="binding site" evidence="2">
    <location>
        <position position="365"/>
    </location>
    <ligand>
        <name>Zn(2+)</name>
        <dbReference type="ChEBI" id="CHEBI:29105"/>
        <note>catalytic</note>
    </ligand>
</feature>
<feature type="binding site" evidence="2">
    <location>
        <position position="369"/>
    </location>
    <ligand>
        <name>Zn(2+)</name>
        <dbReference type="ChEBI" id="CHEBI:29105"/>
        <note>catalytic</note>
    </ligand>
</feature>
<dbReference type="AlphaFoldDB" id="A0A4R0MTD1"/>
<dbReference type="Gene3D" id="1.10.390.10">
    <property type="entry name" value="Neutral Protease Domain 2"/>
    <property type="match status" value="1"/>
</dbReference>
<dbReference type="PANTHER" id="PTHR45726">
    <property type="entry name" value="LEUKOTRIENE A-4 HYDROLASE"/>
    <property type="match status" value="1"/>
</dbReference>
<proteinExistence type="predicted"/>
<feature type="chain" id="PRO_5020654433" evidence="3">
    <location>
        <begin position="19"/>
        <end position="527"/>
    </location>
</feature>
<keyword evidence="2" id="KW-0479">Metal-binding</keyword>
<protein>
    <submittedName>
        <fullName evidence="5">M1 family peptidase</fullName>
    </submittedName>
</protein>